<comment type="subunit">
    <text evidence="3">Component of the fork protection complex (FPC) consisting of TOF1 and CSM3.</text>
</comment>
<gene>
    <name evidence="12" type="ORF">N7458_000367</name>
</gene>
<dbReference type="EMBL" id="JAPVEA010000001">
    <property type="protein sequence ID" value="KAJ5464681.1"/>
    <property type="molecule type" value="Genomic_DNA"/>
</dbReference>
<evidence type="ECO:0000256" key="7">
    <source>
        <dbReference type="ARBA" id="ARBA00023306"/>
    </source>
</evidence>
<keyword evidence="5" id="KW-0236">DNA replication inhibitor</keyword>
<dbReference type="PANTHER" id="PTHR13220">
    <property type="entry name" value="TIMELESS INTERACTING-RELATED"/>
    <property type="match status" value="1"/>
</dbReference>
<evidence type="ECO:0000256" key="5">
    <source>
        <dbReference type="ARBA" id="ARBA00022880"/>
    </source>
</evidence>
<proteinExistence type="inferred from homology"/>
<comment type="similarity">
    <text evidence="2 9">Belongs to the CSM3 family.</text>
</comment>
<keyword evidence="7 9" id="KW-0131">Cell cycle</keyword>
<feature type="compositionally biased region" description="Basic and acidic residues" evidence="10">
    <location>
        <begin position="212"/>
        <end position="222"/>
    </location>
</feature>
<dbReference type="GO" id="GO:0031297">
    <property type="term" value="P:replication fork processing"/>
    <property type="evidence" value="ECO:0007669"/>
    <property type="project" value="UniProtKB-UniRule"/>
</dbReference>
<evidence type="ECO:0000256" key="8">
    <source>
        <dbReference type="ARBA" id="ARBA00025496"/>
    </source>
</evidence>
<evidence type="ECO:0000256" key="4">
    <source>
        <dbReference type="ARBA" id="ARBA00022763"/>
    </source>
</evidence>
<dbReference type="GO" id="GO:0006974">
    <property type="term" value="P:DNA damage response"/>
    <property type="evidence" value="ECO:0007669"/>
    <property type="project" value="UniProtKB-KW"/>
</dbReference>
<evidence type="ECO:0000313" key="13">
    <source>
        <dbReference type="Proteomes" id="UP001213681"/>
    </source>
</evidence>
<dbReference type="Pfam" id="PF07962">
    <property type="entry name" value="Swi3"/>
    <property type="match status" value="1"/>
</dbReference>
<organism evidence="12 13">
    <name type="scientific">Penicillium daleae</name>
    <dbReference type="NCBI Taxonomy" id="63821"/>
    <lineage>
        <taxon>Eukaryota</taxon>
        <taxon>Fungi</taxon>
        <taxon>Dikarya</taxon>
        <taxon>Ascomycota</taxon>
        <taxon>Pezizomycotina</taxon>
        <taxon>Eurotiomycetes</taxon>
        <taxon>Eurotiomycetidae</taxon>
        <taxon>Eurotiales</taxon>
        <taxon>Aspergillaceae</taxon>
        <taxon>Penicillium</taxon>
    </lineage>
</organism>
<evidence type="ECO:0000256" key="6">
    <source>
        <dbReference type="ARBA" id="ARBA00023242"/>
    </source>
</evidence>
<evidence type="ECO:0000256" key="9">
    <source>
        <dbReference type="RuleBase" id="RU366049"/>
    </source>
</evidence>
<dbReference type="Proteomes" id="UP001213681">
    <property type="component" value="Unassembled WGS sequence"/>
</dbReference>
<dbReference type="GO" id="GO:0000076">
    <property type="term" value="P:DNA replication checkpoint signaling"/>
    <property type="evidence" value="ECO:0007669"/>
    <property type="project" value="UniProtKB-UniRule"/>
</dbReference>
<comment type="caution">
    <text evidence="12">The sequence shown here is derived from an EMBL/GenBank/DDBJ whole genome shotgun (WGS) entry which is preliminary data.</text>
</comment>
<feature type="domain" description="Chromosome segregation in meiosis protein 3" evidence="11">
    <location>
        <begin position="70"/>
        <end position="153"/>
    </location>
</feature>
<dbReference type="AlphaFoldDB" id="A0AAD6G8Q6"/>
<name>A0AAD6G8Q6_9EURO</name>
<keyword evidence="4 9" id="KW-0227">DNA damage</keyword>
<keyword evidence="6 9" id="KW-0539">Nucleus</keyword>
<comment type="function">
    <text evidence="8">Forms a fork protection complex (FPC) with TOF1 and which is required for chromosome segregation during meiosis and DNA damage repair. FPC coordinates leading and lagging strand synthesis and moves with the replication fork. FPC stabilizes replication forks in a configuration that is recognized by replication checkpoint sensors.</text>
</comment>
<protein>
    <recommendedName>
        <fullName evidence="9">Chromosome segregation in meiosis protein</fullName>
    </recommendedName>
</protein>
<evidence type="ECO:0000259" key="11">
    <source>
        <dbReference type="Pfam" id="PF07962"/>
    </source>
</evidence>
<dbReference type="GO" id="GO:0031298">
    <property type="term" value="C:replication fork protection complex"/>
    <property type="evidence" value="ECO:0007669"/>
    <property type="project" value="TreeGrafter"/>
</dbReference>
<dbReference type="GeneID" id="81594004"/>
<reference evidence="12" key="2">
    <citation type="journal article" date="2023" name="IMA Fungus">
        <title>Comparative genomic study of the Penicillium genus elucidates a diverse pangenome and 15 lateral gene transfer events.</title>
        <authorList>
            <person name="Petersen C."/>
            <person name="Sorensen T."/>
            <person name="Nielsen M.R."/>
            <person name="Sondergaard T.E."/>
            <person name="Sorensen J.L."/>
            <person name="Fitzpatrick D.A."/>
            <person name="Frisvad J.C."/>
            <person name="Nielsen K.L."/>
        </authorList>
    </citation>
    <scope>NUCLEOTIDE SEQUENCE</scope>
    <source>
        <strain evidence="12">IBT 16125</strain>
    </source>
</reference>
<evidence type="ECO:0000256" key="10">
    <source>
        <dbReference type="SAM" id="MobiDB-lite"/>
    </source>
</evidence>
<evidence type="ECO:0000313" key="12">
    <source>
        <dbReference type="EMBL" id="KAJ5464681.1"/>
    </source>
</evidence>
<dbReference type="GO" id="GO:0003677">
    <property type="term" value="F:DNA binding"/>
    <property type="evidence" value="ECO:0007669"/>
    <property type="project" value="TreeGrafter"/>
</dbReference>
<comment type="subcellular location">
    <subcellularLocation>
        <location evidence="1 9">Nucleus</location>
    </subcellularLocation>
</comment>
<evidence type="ECO:0000256" key="3">
    <source>
        <dbReference type="ARBA" id="ARBA00011217"/>
    </source>
</evidence>
<dbReference type="InterPro" id="IPR040038">
    <property type="entry name" value="TIPIN/Csm3/Swi3"/>
</dbReference>
<accession>A0AAD6G8Q6</accession>
<feature type="compositionally biased region" description="Polar residues" evidence="10">
    <location>
        <begin position="190"/>
        <end position="200"/>
    </location>
</feature>
<feature type="region of interest" description="Disordered" evidence="10">
    <location>
        <begin position="159"/>
        <end position="257"/>
    </location>
</feature>
<comment type="function">
    <text evidence="9">Plays an important role in the control of DNA replication and the maintenance of replication fork stability.</text>
</comment>
<dbReference type="InterPro" id="IPR012923">
    <property type="entry name" value="Csm3"/>
</dbReference>
<keyword evidence="13" id="KW-1185">Reference proteome</keyword>
<evidence type="ECO:0000256" key="1">
    <source>
        <dbReference type="ARBA" id="ARBA00004123"/>
    </source>
</evidence>
<dbReference type="RefSeq" id="XP_056771528.1">
    <property type="nucleotide sequence ID" value="XM_056903761.1"/>
</dbReference>
<dbReference type="GO" id="GO:0043111">
    <property type="term" value="P:replication fork arrest"/>
    <property type="evidence" value="ECO:0007669"/>
    <property type="project" value="TreeGrafter"/>
</dbReference>
<reference evidence="12" key="1">
    <citation type="submission" date="2022-12" db="EMBL/GenBank/DDBJ databases">
        <authorList>
            <person name="Petersen C."/>
        </authorList>
    </citation>
    <scope>NUCLEOTIDE SEQUENCE</scope>
    <source>
        <strain evidence="12">IBT 16125</strain>
    </source>
</reference>
<sequence>METTPEPARSPTNVDDLFNYDVGLDEIFQEQPNTTHNADASKPATGDPTSLGLGLDEEVKVTKKRQPAPKLDEARLLSQPGIPKLRRTAKRKLKFKGKGYEFHDAERLLNFYQLWLDDLYPRAKFADGLTIIEKLGHTKRIQTMRREWIDEEKPNFFNDTINVPDTRDLTMGVSADQNGTDAPEPRAFNPSGSNQAGSDTADQDLFMPDPETETRPKVSHPEPDDDDLEDLLREQDEVMSGMPEPAASGPPNTSLDDFDAEYEAMNEMGM</sequence>
<feature type="region of interest" description="Disordered" evidence="10">
    <location>
        <begin position="28"/>
        <end position="53"/>
    </location>
</feature>
<evidence type="ECO:0000256" key="2">
    <source>
        <dbReference type="ARBA" id="ARBA00006075"/>
    </source>
</evidence>
<dbReference type="PANTHER" id="PTHR13220:SF11">
    <property type="entry name" value="TIMELESS-INTERACTING PROTEIN"/>
    <property type="match status" value="1"/>
</dbReference>